<dbReference type="PANTHER" id="PTHR24421">
    <property type="entry name" value="NITRATE/NITRITE SENSOR PROTEIN NARX-RELATED"/>
    <property type="match status" value="1"/>
</dbReference>
<evidence type="ECO:0000256" key="5">
    <source>
        <dbReference type="ARBA" id="ARBA00022741"/>
    </source>
</evidence>
<evidence type="ECO:0000256" key="4">
    <source>
        <dbReference type="ARBA" id="ARBA00022679"/>
    </source>
</evidence>
<evidence type="ECO:0000256" key="8">
    <source>
        <dbReference type="ARBA" id="ARBA00023012"/>
    </source>
</evidence>
<keyword evidence="9" id="KW-1133">Transmembrane helix</keyword>
<dbReference type="SMART" id="SM00387">
    <property type="entry name" value="HATPase_c"/>
    <property type="match status" value="1"/>
</dbReference>
<dbReference type="EMBL" id="JRTT01000014">
    <property type="protein sequence ID" value="KHD76969.1"/>
    <property type="molecule type" value="Genomic_DNA"/>
</dbReference>
<dbReference type="GO" id="GO:0000155">
    <property type="term" value="F:phosphorelay sensor kinase activity"/>
    <property type="evidence" value="ECO:0007669"/>
    <property type="project" value="InterPro"/>
</dbReference>
<dbReference type="eggNOG" id="COG4585">
    <property type="taxonomic scope" value="Bacteria"/>
</dbReference>
<keyword evidence="4" id="KW-0808">Transferase</keyword>
<dbReference type="PANTHER" id="PTHR24421:SF10">
    <property type="entry name" value="NITRATE_NITRITE SENSOR PROTEIN NARQ"/>
    <property type="match status" value="1"/>
</dbReference>
<dbReference type="GO" id="GO:0005524">
    <property type="term" value="F:ATP binding"/>
    <property type="evidence" value="ECO:0007669"/>
    <property type="project" value="UniProtKB-KW"/>
</dbReference>
<comment type="catalytic activity">
    <reaction evidence="1">
        <text>ATP + protein L-histidine = ADP + protein N-phospho-L-histidine.</text>
        <dbReference type="EC" id="2.7.13.3"/>
    </reaction>
</comment>
<proteinExistence type="predicted"/>
<dbReference type="Gene3D" id="1.20.5.1930">
    <property type="match status" value="1"/>
</dbReference>
<name>A0A0A6URC7_ACTUT</name>
<gene>
    <name evidence="11" type="ORF">MB27_14385</name>
</gene>
<evidence type="ECO:0000256" key="3">
    <source>
        <dbReference type="ARBA" id="ARBA00022553"/>
    </source>
</evidence>
<evidence type="ECO:0000256" key="1">
    <source>
        <dbReference type="ARBA" id="ARBA00000085"/>
    </source>
</evidence>
<evidence type="ECO:0000256" key="2">
    <source>
        <dbReference type="ARBA" id="ARBA00012438"/>
    </source>
</evidence>
<feature type="transmembrane region" description="Helical" evidence="9">
    <location>
        <begin position="6"/>
        <end position="32"/>
    </location>
</feature>
<dbReference type="Pfam" id="PF02518">
    <property type="entry name" value="HATPase_c"/>
    <property type="match status" value="1"/>
</dbReference>
<comment type="caution">
    <text evidence="11">The sequence shown here is derived from an EMBL/GenBank/DDBJ whole genome shotgun (WGS) entry which is preliminary data.</text>
</comment>
<sequence length="368" mass="39252">MTRRRATAYLLAILGTALVSLPGLPVLCLPGVRERWARWHLRLAGHRRWRPVRFRRHLLWLTVHLVTGLPLGLFALLVAGNLVTAVIAATFWWAFPADEPVTLFVEVPVTGWTTAIGLGAVQFALLAAVTHGAFPALAAAHARVTRWALTPSEAERLAGRVADLTRTRADVLDAHGAELRRIERDLHDGAQARLVAVAMRLAVARQAAGDPDLVNRLVAEAHQGTEEAMAELRTVIRTIYPPILADRGLTGALVAVAARSGLPATVDVGDLGRVPAAVETVAYFAVTEALSNVTRHSRATRAGVRVSRQGDLLTVTVTDDGAGGADETHGTGLAGIRRRAGALDGTLTVRSPEGGPTEITLEVPCSER</sequence>
<dbReference type="Proteomes" id="UP000054537">
    <property type="component" value="Unassembled WGS sequence"/>
</dbReference>
<dbReference type="GO" id="GO:0046983">
    <property type="term" value="F:protein dimerization activity"/>
    <property type="evidence" value="ECO:0007669"/>
    <property type="project" value="InterPro"/>
</dbReference>
<dbReference type="InterPro" id="IPR050482">
    <property type="entry name" value="Sensor_HK_TwoCompSys"/>
</dbReference>
<dbReference type="CDD" id="cd16917">
    <property type="entry name" value="HATPase_UhpB-NarQ-NarX-like"/>
    <property type="match status" value="1"/>
</dbReference>
<organism evidence="11 12">
    <name type="scientific">Actinoplanes utahensis</name>
    <dbReference type="NCBI Taxonomy" id="1869"/>
    <lineage>
        <taxon>Bacteria</taxon>
        <taxon>Bacillati</taxon>
        <taxon>Actinomycetota</taxon>
        <taxon>Actinomycetes</taxon>
        <taxon>Micromonosporales</taxon>
        <taxon>Micromonosporaceae</taxon>
        <taxon>Actinoplanes</taxon>
    </lineage>
</organism>
<dbReference type="EC" id="2.7.13.3" evidence="2"/>
<feature type="transmembrane region" description="Helical" evidence="9">
    <location>
        <begin position="58"/>
        <end position="91"/>
    </location>
</feature>
<evidence type="ECO:0000313" key="11">
    <source>
        <dbReference type="EMBL" id="KHD76969.1"/>
    </source>
</evidence>
<reference evidence="11 12" key="1">
    <citation type="submission" date="2014-10" db="EMBL/GenBank/DDBJ databases">
        <title>Draft genome sequence of Actinoplanes utahensis NRRL 12052.</title>
        <authorList>
            <person name="Velasco-Bucheli B."/>
            <person name="del Cerro C."/>
            <person name="Hormigo D."/>
            <person name="Garcia J.L."/>
            <person name="Acebal C."/>
            <person name="Arroyo M."/>
            <person name="de la Mata I."/>
        </authorList>
    </citation>
    <scope>NUCLEOTIDE SEQUENCE [LARGE SCALE GENOMIC DNA]</scope>
    <source>
        <strain evidence="11 12">NRRL 12052</strain>
    </source>
</reference>
<evidence type="ECO:0000256" key="9">
    <source>
        <dbReference type="SAM" id="Phobius"/>
    </source>
</evidence>
<evidence type="ECO:0000256" key="6">
    <source>
        <dbReference type="ARBA" id="ARBA00022777"/>
    </source>
</evidence>
<dbReference type="InterPro" id="IPR011712">
    <property type="entry name" value="Sig_transdc_His_kin_sub3_dim/P"/>
</dbReference>
<dbReference type="GO" id="GO:0016020">
    <property type="term" value="C:membrane"/>
    <property type="evidence" value="ECO:0007669"/>
    <property type="project" value="InterPro"/>
</dbReference>
<protein>
    <recommendedName>
        <fullName evidence="2">histidine kinase</fullName>
        <ecNumber evidence="2">2.7.13.3</ecNumber>
    </recommendedName>
</protein>
<dbReference type="OrthoDB" id="4198152at2"/>
<keyword evidence="6 11" id="KW-0418">Kinase</keyword>
<dbReference type="Pfam" id="PF07730">
    <property type="entry name" value="HisKA_3"/>
    <property type="match status" value="1"/>
</dbReference>
<dbReference type="SUPFAM" id="SSF55874">
    <property type="entry name" value="ATPase domain of HSP90 chaperone/DNA topoisomerase II/histidine kinase"/>
    <property type="match status" value="1"/>
</dbReference>
<evidence type="ECO:0000259" key="10">
    <source>
        <dbReference type="SMART" id="SM00387"/>
    </source>
</evidence>
<accession>A0A0A6URC7</accession>
<evidence type="ECO:0000256" key="7">
    <source>
        <dbReference type="ARBA" id="ARBA00022840"/>
    </source>
</evidence>
<dbReference type="RefSeq" id="WP_043524931.1">
    <property type="nucleotide sequence ID" value="NZ_BAABKU010000012.1"/>
</dbReference>
<keyword evidence="9" id="KW-0472">Membrane</keyword>
<dbReference type="InterPro" id="IPR003594">
    <property type="entry name" value="HATPase_dom"/>
</dbReference>
<dbReference type="AlphaFoldDB" id="A0A0A6URC7"/>
<keyword evidence="9" id="KW-0812">Transmembrane</keyword>
<evidence type="ECO:0000313" key="12">
    <source>
        <dbReference type="Proteomes" id="UP000054537"/>
    </source>
</evidence>
<keyword evidence="5" id="KW-0547">Nucleotide-binding</keyword>
<feature type="transmembrane region" description="Helical" evidence="9">
    <location>
        <begin position="111"/>
        <end position="137"/>
    </location>
</feature>
<feature type="domain" description="Histidine kinase/HSP90-like ATPase" evidence="10">
    <location>
        <begin position="277"/>
        <end position="367"/>
    </location>
</feature>
<keyword evidence="3" id="KW-0597">Phosphoprotein</keyword>
<dbReference type="STRING" id="1869.MB27_14385"/>
<keyword evidence="7" id="KW-0067">ATP-binding</keyword>
<dbReference type="Gene3D" id="3.30.565.10">
    <property type="entry name" value="Histidine kinase-like ATPase, C-terminal domain"/>
    <property type="match status" value="1"/>
</dbReference>
<dbReference type="InterPro" id="IPR036890">
    <property type="entry name" value="HATPase_C_sf"/>
</dbReference>
<keyword evidence="8" id="KW-0902">Two-component regulatory system</keyword>
<keyword evidence="12" id="KW-1185">Reference proteome</keyword>